<proteinExistence type="predicted"/>
<accession>A0A2T2WNM1</accession>
<dbReference type="InterPro" id="IPR025689">
    <property type="entry name" value="Spore_YtrH"/>
</dbReference>
<sequence length="99" mass="10341">MAPPLFLALGVTVGGGLLGAFGHWIAGNPHEANASAIAFRIRIWAVAVALGGTISALEHFEQSLTSRAVSDLLRGSIALIAAYGGAELGYWLLRAWMLP</sequence>
<dbReference type="Proteomes" id="UP000241848">
    <property type="component" value="Unassembled WGS sequence"/>
</dbReference>
<protein>
    <submittedName>
        <fullName evidence="2">Sporulation protein</fullName>
    </submittedName>
</protein>
<evidence type="ECO:0000256" key="1">
    <source>
        <dbReference type="SAM" id="Phobius"/>
    </source>
</evidence>
<keyword evidence="1" id="KW-0472">Membrane</keyword>
<gene>
    <name evidence="2" type="ORF">C7B45_01900</name>
</gene>
<dbReference type="EMBL" id="PXYV01000003">
    <property type="protein sequence ID" value="PSR23832.1"/>
    <property type="molecule type" value="Genomic_DNA"/>
</dbReference>
<feature type="transmembrane region" description="Helical" evidence="1">
    <location>
        <begin position="39"/>
        <end position="60"/>
    </location>
</feature>
<dbReference type="AlphaFoldDB" id="A0A2T2WNM1"/>
<keyword evidence="1" id="KW-1133">Transmembrane helix</keyword>
<comment type="caution">
    <text evidence="2">The sequence shown here is derived from an EMBL/GenBank/DDBJ whole genome shotgun (WGS) entry which is preliminary data.</text>
</comment>
<name>A0A2T2WNM1_9FIRM</name>
<evidence type="ECO:0000313" key="2">
    <source>
        <dbReference type="EMBL" id="PSR23832.1"/>
    </source>
</evidence>
<reference evidence="2 3" key="1">
    <citation type="journal article" date="2014" name="BMC Genomics">
        <title>Comparison of environmental and isolate Sulfobacillus genomes reveals diverse carbon, sulfur, nitrogen, and hydrogen metabolisms.</title>
        <authorList>
            <person name="Justice N.B."/>
            <person name="Norman A."/>
            <person name="Brown C.T."/>
            <person name="Singh A."/>
            <person name="Thomas B.C."/>
            <person name="Banfield J.F."/>
        </authorList>
    </citation>
    <scope>NUCLEOTIDE SEQUENCE [LARGE SCALE GENOMIC DNA]</scope>
    <source>
        <strain evidence="2">AMDSBA3</strain>
    </source>
</reference>
<evidence type="ECO:0000313" key="3">
    <source>
        <dbReference type="Proteomes" id="UP000241848"/>
    </source>
</evidence>
<keyword evidence="1" id="KW-0812">Transmembrane</keyword>
<feature type="transmembrane region" description="Helical" evidence="1">
    <location>
        <begin position="6"/>
        <end position="27"/>
    </location>
</feature>
<feature type="transmembrane region" description="Helical" evidence="1">
    <location>
        <begin position="72"/>
        <end position="93"/>
    </location>
</feature>
<organism evidence="2 3">
    <name type="scientific">Sulfobacillus acidophilus</name>
    <dbReference type="NCBI Taxonomy" id="53633"/>
    <lineage>
        <taxon>Bacteria</taxon>
        <taxon>Bacillati</taxon>
        <taxon>Bacillota</taxon>
        <taxon>Clostridia</taxon>
        <taxon>Eubacteriales</taxon>
        <taxon>Clostridiales Family XVII. Incertae Sedis</taxon>
        <taxon>Sulfobacillus</taxon>
    </lineage>
</organism>
<dbReference type="Pfam" id="PF14034">
    <property type="entry name" value="Spore_YtrH"/>
    <property type="match status" value="1"/>
</dbReference>